<dbReference type="PROSITE" id="PS51257">
    <property type="entry name" value="PROKAR_LIPOPROTEIN"/>
    <property type="match status" value="1"/>
</dbReference>
<accession>A0ABV8BDY9</accession>
<dbReference type="EC" id="5.2.1.8" evidence="4"/>
<protein>
    <recommendedName>
        <fullName evidence="4">Peptidyl-prolyl cis-trans isomerase</fullName>
        <shortName evidence="4">PPIase</shortName>
        <ecNumber evidence="4">5.2.1.8</ecNumber>
    </recommendedName>
</protein>
<comment type="caution">
    <text evidence="6">The sequence shown here is derived from an EMBL/GenBank/DDBJ whole genome shotgun (WGS) entry which is preliminary data.</text>
</comment>
<proteinExistence type="inferred from homology"/>
<evidence type="ECO:0000256" key="3">
    <source>
        <dbReference type="ARBA" id="ARBA00023235"/>
    </source>
</evidence>
<dbReference type="PROSITE" id="PS00170">
    <property type="entry name" value="CSA_PPIASE_1"/>
    <property type="match status" value="1"/>
</dbReference>
<evidence type="ECO:0000256" key="1">
    <source>
        <dbReference type="ARBA" id="ARBA00007365"/>
    </source>
</evidence>
<dbReference type="Proteomes" id="UP001595842">
    <property type="component" value="Unassembled WGS sequence"/>
</dbReference>
<dbReference type="PROSITE" id="PS50072">
    <property type="entry name" value="CSA_PPIASE_2"/>
    <property type="match status" value="1"/>
</dbReference>
<feature type="domain" description="PPIase cyclophilin-type" evidence="5">
    <location>
        <begin position="51"/>
        <end position="205"/>
    </location>
</feature>
<feature type="chain" id="PRO_5044954845" description="Peptidyl-prolyl cis-trans isomerase" evidence="4">
    <location>
        <begin position="26"/>
        <end position="207"/>
    </location>
</feature>
<dbReference type="InterPro" id="IPR006311">
    <property type="entry name" value="TAT_signal"/>
</dbReference>
<reference evidence="7" key="1">
    <citation type="journal article" date="2019" name="Int. J. Syst. Evol. Microbiol.">
        <title>The Global Catalogue of Microorganisms (GCM) 10K type strain sequencing project: providing services to taxonomists for standard genome sequencing and annotation.</title>
        <authorList>
            <consortium name="The Broad Institute Genomics Platform"/>
            <consortium name="The Broad Institute Genome Sequencing Center for Infectious Disease"/>
            <person name="Wu L."/>
            <person name="Ma J."/>
        </authorList>
    </citation>
    <scope>NUCLEOTIDE SEQUENCE [LARGE SCALE GENOMIC DNA]</scope>
    <source>
        <strain evidence="7">IBRC-M 10765</strain>
    </source>
</reference>
<evidence type="ECO:0000313" key="6">
    <source>
        <dbReference type="EMBL" id="MFC3888428.1"/>
    </source>
</evidence>
<dbReference type="InterPro" id="IPR020892">
    <property type="entry name" value="Cyclophilin-type_PPIase_CS"/>
</dbReference>
<dbReference type="Pfam" id="PF00160">
    <property type="entry name" value="Pro_isomerase"/>
    <property type="match status" value="1"/>
</dbReference>
<dbReference type="GO" id="GO:0016853">
    <property type="term" value="F:isomerase activity"/>
    <property type="evidence" value="ECO:0007669"/>
    <property type="project" value="UniProtKB-KW"/>
</dbReference>
<keyword evidence="2 4" id="KW-0697">Rotamase</keyword>
<dbReference type="PRINTS" id="PR00153">
    <property type="entry name" value="CSAPPISMRASE"/>
</dbReference>
<keyword evidence="4" id="KW-0732">Signal</keyword>
<comment type="function">
    <text evidence="4">PPIases accelerate the folding of proteins. It catalyzes the cis-trans isomerization of proline imidic peptide bonds in oligopeptides.</text>
</comment>
<dbReference type="InterPro" id="IPR029000">
    <property type="entry name" value="Cyclophilin-like_dom_sf"/>
</dbReference>
<dbReference type="RefSeq" id="WP_380709168.1">
    <property type="nucleotide sequence ID" value="NZ_JBHSAL010000002.1"/>
</dbReference>
<evidence type="ECO:0000256" key="4">
    <source>
        <dbReference type="RuleBase" id="RU363019"/>
    </source>
</evidence>
<name>A0ABV8BDY9_9GAMM</name>
<sequence length="207" mass="22194">MANTSRRLVLSTLLLTSLLSACSQGDTPAATAAGPATMPASGVDAINVVVETSLGTVRLALDAEQAPVTTENFVTYIEDEFYDGLIFHRIIDGFMVQGGGFNAEMQQKAVRDPIVNESNNGLSNARGTIAMARTQAPDSATAQFYINLVDNPNLDYRNGRAGYAVFGRVVEGMDVVDQMAKVPTGNRGRFQDVPVEPVLIRSVRIEP</sequence>
<organism evidence="6 7">
    <name type="scientific">Salinispirillum marinum</name>
    <dbReference type="NCBI Taxonomy" id="1485203"/>
    <lineage>
        <taxon>Bacteria</taxon>
        <taxon>Pseudomonadati</taxon>
        <taxon>Pseudomonadota</taxon>
        <taxon>Gammaproteobacteria</taxon>
        <taxon>Oceanospirillales</taxon>
        <taxon>Saccharospirillaceae</taxon>
        <taxon>Salinispirillum</taxon>
    </lineage>
</organism>
<dbReference type="PROSITE" id="PS51318">
    <property type="entry name" value="TAT"/>
    <property type="match status" value="1"/>
</dbReference>
<dbReference type="Gene3D" id="2.40.100.10">
    <property type="entry name" value="Cyclophilin-like"/>
    <property type="match status" value="1"/>
</dbReference>
<gene>
    <name evidence="6" type="ORF">ACFOSD_08510</name>
</gene>
<comment type="catalytic activity">
    <reaction evidence="4">
        <text>[protein]-peptidylproline (omega=180) = [protein]-peptidylproline (omega=0)</text>
        <dbReference type="Rhea" id="RHEA:16237"/>
        <dbReference type="Rhea" id="RHEA-COMP:10747"/>
        <dbReference type="Rhea" id="RHEA-COMP:10748"/>
        <dbReference type="ChEBI" id="CHEBI:83833"/>
        <dbReference type="ChEBI" id="CHEBI:83834"/>
        <dbReference type="EC" id="5.2.1.8"/>
    </reaction>
</comment>
<evidence type="ECO:0000313" key="7">
    <source>
        <dbReference type="Proteomes" id="UP001595842"/>
    </source>
</evidence>
<dbReference type="EMBL" id="JBHSAL010000002">
    <property type="protein sequence ID" value="MFC3888428.1"/>
    <property type="molecule type" value="Genomic_DNA"/>
</dbReference>
<dbReference type="CDD" id="cd01920">
    <property type="entry name" value="cyclophilin_EcCYP_like"/>
    <property type="match status" value="1"/>
</dbReference>
<keyword evidence="7" id="KW-1185">Reference proteome</keyword>
<dbReference type="PANTHER" id="PTHR43246">
    <property type="entry name" value="PEPTIDYL-PROLYL CIS-TRANS ISOMERASE CYP38, CHLOROPLASTIC"/>
    <property type="match status" value="1"/>
</dbReference>
<evidence type="ECO:0000259" key="5">
    <source>
        <dbReference type="PROSITE" id="PS50072"/>
    </source>
</evidence>
<evidence type="ECO:0000256" key="2">
    <source>
        <dbReference type="ARBA" id="ARBA00023110"/>
    </source>
</evidence>
<dbReference type="InterPro" id="IPR002130">
    <property type="entry name" value="Cyclophilin-type_PPIase_dom"/>
</dbReference>
<feature type="signal peptide" evidence="4">
    <location>
        <begin position="1"/>
        <end position="25"/>
    </location>
</feature>
<dbReference type="InterPro" id="IPR044665">
    <property type="entry name" value="E_coli_cyclophilin_A-like"/>
</dbReference>
<keyword evidence="3 4" id="KW-0413">Isomerase</keyword>
<dbReference type="SUPFAM" id="SSF50891">
    <property type="entry name" value="Cyclophilin-like"/>
    <property type="match status" value="1"/>
</dbReference>
<comment type="similarity">
    <text evidence="1 4">Belongs to the cyclophilin-type PPIase family.</text>
</comment>